<name>N1U2Q4_9LEPT</name>
<comment type="caution">
    <text evidence="1">The sequence shown here is derived from an EMBL/GenBank/DDBJ whole genome shotgun (WGS) entry which is preliminary data.</text>
</comment>
<evidence type="ECO:0000313" key="1">
    <source>
        <dbReference type="EMBL" id="EMY14788.1"/>
    </source>
</evidence>
<organism evidence="1 2">
    <name type="scientific">Leptospira weilii str. Ecochallenge</name>
    <dbReference type="NCBI Taxonomy" id="1049986"/>
    <lineage>
        <taxon>Bacteria</taxon>
        <taxon>Pseudomonadati</taxon>
        <taxon>Spirochaetota</taxon>
        <taxon>Spirochaetia</taxon>
        <taxon>Leptospirales</taxon>
        <taxon>Leptospiraceae</taxon>
        <taxon>Leptospira</taxon>
    </lineage>
</organism>
<accession>N1U2Q4</accession>
<proteinExistence type="predicted"/>
<sequence>MDDSKIFERNLKSQKENWAYYSVLLKYQNDNNLGKSEKSNPKSWQLFERKDVQEKKNCKPNSFLKIRWDSDFGSGLFLGSPIILEKQNTQKRT</sequence>
<dbReference type="AlphaFoldDB" id="N1U2Q4"/>
<evidence type="ECO:0000313" key="2">
    <source>
        <dbReference type="Proteomes" id="UP000012249"/>
    </source>
</evidence>
<gene>
    <name evidence="1" type="ORF">LEP1GSC043_0521</name>
</gene>
<protein>
    <submittedName>
        <fullName evidence="1">Uncharacterized protein</fullName>
    </submittedName>
</protein>
<dbReference type="EMBL" id="AHMI02000140">
    <property type="protein sequence ID" value="EMY14788.1"/>
    <property type="molecule type" value="Genomic_DNA"/>
</dbReference>
<reference evidence="1 2" key="1">
    <citation type="submission" date="2013-02" db="EMBL/GenBank/DDBJ databases">
        <authorList>
            <person name="Harkins D.M."/>
            <person name="Durkin A.S."/>
            <person name="Brinkac L.M."/>
            <person name="Haft D.H."/>
            <person name="Selengut J.D."/>
            <person name="Sanka R."/>
            <person name="DePew J."/>
            <person name="Purushe J."/>
            <person name="Haake D.A."/>
            <person name="Matsunaga J."/>
            <person name="Vinetz J.M."/>
            <person name="Sutton G.G."/>
            <person name="Nierman W.C."/>
            <person name="Fouts D.E."/>
        </authorList>
    </citation>
    <scope>NUCLEOTIDE SEQUENCE [LARGE SCALE GENOMIC DNA]</scope>
    <source>
        <strain evidence="1 2">Ecochallenge</strain>
    </source>
</reference>
<dbReference type="Proteomes" id="UP000012249">
    <property type="component" value="Unassembled WGS sequence"/>
</dbReference>